<accession>A0A3S9MUS3</accession>
<reference evidence="10 11" key="1">
    <citation type="submission" date="2018-12" db="EMBL/GenBank/DDBJ databases">
        <title>Complete genome of Nonlabens sp. MJ115.</title>
        <authorList>
            <person name="Choi H.S."/>
            <person name="Jung J."/>
        </authorList>
    </citation>
    <scope>NUCLEOTIDE SEQUENCE [LARGE SCALE GENOMIC DNA]</scope>
    <source>
        <strain evidence="10 11">MJ115</strain>
    </source>
</reference>
<dbReference type="CDD" id="cd00209">
    <property type="entry name" value="DHFR"/>
    <property type="match status" value="1"/>
</dbReference>
<evidence type="ECO:0000313" key="11">
    <source>
        <dbReference type="Proteomes" id="UP000279600"/>
    </source>
</evidence>
<protein>
    <recommendedName>
        <fullName evidence="3">dihydrofolate reductase</fullName>
        <ecNumber evidence="3">1.5.1.3</ecNumber>
    </recommendedName>
</protein>
<dbReference type="GO" id="GO:0005829">
    <property type="term" value="C:cytosol"/>
    <property type="evidence" value="ECO:0007669"/>
    <property type="project" value="TreeGrafter"/>
</dbReference>
<dbReference type="Pfam" id="PF13239">
    <property type="entry name" value="2TM"/>
    <property type="match status" value="1"/>
</dbReference>
<evidence type="ECO:0000256" key="4">
    <source>
        <dbReference type="ARBA" id="ARBA00022563"/>
    </source>
</evidence>
<evidence type="ECO:0000256" key="7">
    <source>
        <dbReference type="ARBA" id="ARBA00025067"/>
    </source>
</evidence>
<evidence type="ECO:0000256" key="2">
    <source>
        <dbReference type="ARBA" id="ARBA00009539"/>
    </source>
</evidence>
<evidence type="ECO:0000256" key="8">
    <source>
        <dbReference type="SAM" id="Phobius"/>
    </source>
</evidence>
<dbReference type="PANTHER" id="PTHR48069">
    <property type="entry name" value="DIHYDROFOLATE REDUCTASE"/>
    <property type="match status" value="1"/>
</dbReference>
<keyword evidence="11" id="KW-1185">Reference proteome</keyword>
<sequence>MFSNKKKQTPGIDPDQKEMIDNARLRIKQKRGLFSHFIVFLVGSVGLIVVSQFFIKSEIPQLLGIDWWIWIIFAWALILLYHLFKVYVTQKLLGPDWEKRQYDKLVSKQQDRINKLQGKVEKDYPLPDAKVVITPTKNYREVTMIAAAGNDDGLGKDGQLVWHLPDDFKRFKRLTTGHHIIMGRKTFDSFDKPLPNRTHIVLTRDKSYTSDHAIICHDMDTALAAASDDPQPFIIGGGEIYKLGLPYADKIELTRVHGSFTTDAHFPEIDESKWKLVNSLHHPADDKHKYSFDYETWVRK</sequence>
<evidence type="ECO:0000259" key="9">
    <source>
        <dbReference type="PROSITE" id="PS51330"/>
    </source>
</evidence>
<feature type="transmembrane region" description="Helical" evidence="8">
    <location>
        <begin position="67"/>
        <end position="84"/>
    </location>
</feature>
<evidence type="ECO:0000256" key="3">
    <source>
        <dbReference type="ARBA" id="ARBA00012856"/>
    </source>
</evidence>
<dbReference type="AlphaFoldDB" id="A0A3S9MUS3"/>
<keyword evidence="4" id="KW-0554">One-carbon metabolism</keyword>
<keyword evidence="5" id="KW-0521">NADP</keyword>
<dbReference type="Gene3D" id="3.40.430.10">
    <property type="entry name" value="Dihydrofolate Reductase, subunit A"/>
    <property type="match status" value="1"/>
</dbReference>
<dbReference type="PROSITE" id="PS51330">
    <property type="entry name" value="DHFR_2"/>
    <property type="match status" value="1"/>
</dbReference>
<evidence type="ECO:0000256" key="6">
    <source>
        <dbReference type="ARBA" id="ARBA00023002"/>
    </source>
</evidence>
<dbReference type="OrthoDB" id="9804315at2"/>
<evidence type="ECO:0000313" key="10">
    <source>
        <dbReference type="EMBL" id="AZQ42929.1"/>
    </source>
</evidence>
<organism evidence="10 11">
    <name type="scientific">Nonlabens ponticola</name>
    <dbReference type="NCBI Taxonomy" id="2496866"/>
    <lineage>
        <taxon>Bacteria</taxon>
        <taxon>Pseudomonadati</taxon>
        <taxon>Bacteroidota</taxon>
        <taxon>Flavobacteriia</taxon>
        <taxon>Flavobacteriales</taxon>
        <taxon>Flavobacteriaceae</taxon>
        <taxon>Nonlabens</taxon>
    </lineage>
</organism>
<comment type="similarity">
    <text evidence="2">Belongs to the dihydrofolate reductase family.</text>
</comment>
<dbReference type="FunFam" id="3.40.430.10:FF:000001">
    <property type="entry name" value="Dihydrofolate reductase"/>
    <property type="match status" value="1"/>
</dbReference>
<comment type="pathway">
    <text evidence="1">Cofactor biosynthesis; tetrahydrofolate biosynthesis; 5,6,7,8-tetrahydrofolate from 7,8-dihydrofolate: step 1/1.</text>
</comment>
<feature type="transmembrane region" description="Helical" evidence="8">
    <location>
        <begin position="33"/>
        <end position="55"/>
    </location>
</feature>
<gene>
    <name evidence="10" type="ORF">EJ995_01270</name>
</gene>
<dbReference type="GO" id="GO:0004146">
    <property type="term" value="F:dihydrofolate reductase activity"/>
    <property type="evidence" value="ECO:0007669"/>
    <property type="project" value="UniProtKB-EC"/>
</dbReference>
<keyword evidence="6" id="KW-0560">Oxidoreductase</keyword>
<dbReference type="GO" id="GO:0046655">
    <property type="term" value="P:folic acid metabolic process"/>
    <property type="evidence" value="ECO:0007669"/>
    <property type="project" value="TreeGrafter"/>
</dbReference>
<dbReference type="GO" id="GO:0046452">
    <property type="term" value="P:dihydrofolate metabolic process"/>
    <property type="evidence" value="ECO:0007669"/>
    <property type="project" value="TreeGrafter"/>
</dbReference>
<dbReference type="InterPro" id="IPR012259">
    <property type="entry name" value="DHFR"/>
</dbReference>
<proteinExistence type="inferred from homology"/>
<dbReference type="SUPFAM" id="SSF53597">
    <property type="entry name" value="Dihydrofolate reductase-like"/>
    <property type="match status" value="1"/>
</dbReference>
<dbReference type="InterPro" id="IPR025698">
    <property type="entry name" value="2TM_dom"/>
</dbReference>
<evidence type="ECO:0000256" key="1">
    <source>
        <dbReference type="ARBA" id="ARBA00004903"/>
    </source>
</evidence>
<dbReference type="Pfam" id="PF00186">
    <property type="entry name" value="DHFR_1"/>
    <property type="match status" value="1"/>
</dbReference>
<dbReference type="GO" id="GO:0006730">
    <property type="term" value="P:one-carbon metabolic process"/>
    <property type="evidence" value="ECO:0007669"/>
    <property type="project" value="UniProtKB-KW"/>
</dbReference>
<name>A0A3S9MUS3_9FLAO</name>
<keyword evidence="8" id="KW-1133">Transmembrane helix</keyword>
<dbReference type="InterPro" id="IPR001796">
    <property type="entry name" value="DHFR_dom"/>
</dbReference>
<dbReference type="EMBL" id="CP034549">
    <property type="protein sequence ID" value="AZQ42929.1"/>
    <property type="molecule type" value="Genomic_DNA"/>
</dbReference>
<keyword evidence="8" id="KW-0472">Membrane</keyword>
<dbReference type="RefSeq" id="WP_126444843.1">
    <property type="nucleotide sequence ID" value="NZ_CP034549.1"/>
</dbReference>
<dbReference type="GO" id="GO:0070401">
    <property type="term" value="F:NADP+ binding"/>
    <property type="evidence" value="ECO:0007669"/>
    <property type="project" value="UniProtKB-ARBA"/>
</dbReference>
<dbReference type="Proteomes" id="UP000279600">
    <property type="component" value="Chromosome"/>
</dbReference>
<feature type="domain" description="DHFR" evidence="9">
    <location>
        <begin position="141"/>
        <end position="299"/>
    </location>
</feature>
<dbReference type="KEGG" id="noj:EJ995_01270"/>
<dbReference type="GO" id="GO:0046654">
    <property type="term" value="P:tetrahydrofolate biosynthetic process"/>
    <property type="evidence" value="ECO:0007669"/>
    <property type="project" value="UniProtKB-UniPathway"/>
</dbReference>
<dbReference type="InterPro" id="IPR024072">
    <property type="entry name" value="DHFR-like_dom_sf"/>
</dbReference>
<dbReference type="UniPathway" id="UPA00077">
    <property type="reaction ID" value="UER00158"/>
</dbReference>
<keyword evidence="8" id="KW-0812">Transmembrane</keyword>
<dbReference type="EC" id="1.5.1.3" evidence="3"/>
<evidence type="ECO:0000256" key="5">
    <source>
        <dbReference type="ARBA" id="ARBA00022857"/>
    </source>
</evidence>
<comment type="function">
    <text evidence="7">Key enzyme in folate metabolism. Catalyzes an essential reaction for de novo glycine and purine synthesis, and for DNA precursor synthesis.</text>
</comment>
<dbReference type="PRINTS" id="PR00070">
    <property type="entry name" value="DHFR"/>
</dbReference>
<dbReference type="PANTHER" id="PTHR48069:SF3">
    <property type="entry name" value="DIHYDROFOLATE REDUCTASE"/>
    <property type="match status" value="1"/>
</dbReference>